<comment type="caution">
    <text evidence="9">The sequence shown here is derived from an EMBL/GenBank/DDBJ whole genome shotgun (WGS) entry which is preliminary data.</text>
</comment>
<dbReference type="EMBL" id="CAJJDP010000008">
    <property type="protein sequence ID" value="CAD8137799.1"/>
    <property type="molecule type" value="Genomic_DNA"/>
</dbReference>
<accession>A0A8S1SEV1</accession>
<feature type="transmembrane region" description="Helical" evidence="8">
    <location>
        <begin position="2702"/>
        <end position="2723"/>
    </location>
</feature>
<feature type="transmembrane region" description="Helical" evidence="8">
    <location>
        <begin position="2676"/>
        <end position="2695"/>
    </location>
</feature>
<dbReference type="PANTHER" id="PTHR11319:SF35">
    <property type="entry name" value="OUTER MEMBRANE PROTEIN PMPC-RELATED"/>
    <property type="match status" value="1"/>
</dbReference>
<proteinExistence type="predicted"/>
<dbReference type="InterPro" id="IPR003368">
    <property type="entry name" value="POMP_repeat"/>
</dbReference>
<keyword evidence="8" id="KW-0812">Transmembrane</keyword>
<feature type="transmembrane region" description="Helical" evidence="8">
    <location>
        <begin position="2630"/>
        <end position="2656"/>
    </location>
</feature>
<evidence type="ECO:0000256" key="7">
    <source>
        <dbReference type="ARBA" id="ARBA00023237"/>
    </source>
</evidence>
<feature type="transmembrane region" description="Helical" evidence="8">
    <location>
        <begin position="2564"/>
        <end position="2592"/>
    </location>
</feature>
<feature type="transmembrane region" description="Helical" evidence="8">
    <location>
        <begin position="2478"/>
        <end position="2500"/>
    </location>
</feature>
<evidence type="ECO:0000256" key="4">
    <source>
        <dbReference type="ARBA" id="ARBA00022525"/>
    </source>
</evidence>
<evidence type="ECO:0000256" key="3">
    <source>
        <dbReference type="ARBA" id="ARBA00004613"/>
    </source>
</evidence>
<dbReference type="OrthoDB" id="319522at2759"/>
<evidence type="ECO:0000256" key="6">
    <source>
        <dbReference type="ARBA" id="ARBA00023136"/>
    </source>
</evidence>
<dbReference type="GO" id="GO:0005576">
    <property type="term" value="C:extracellular region"/>
    <property type="evidence" value="ECO:0007669"/>
    <property type="project" value="UniProtKB-SubCell"/>
</dbReference>
<keyword evidence="4" id="KW-0964">Secreted</keyword>
<evidence type="ECO:0000256" key="8">
    <source>
        <dbReference type="SAM" id="Phobius"/>
    </source>
</evidence>
<evidence type="ECO:0000256" key="1">
    <source>
        <dbReference type="ARBA" id="ARBA00004196"/>
    </source>
</evidence>
<feature type="transmembrane region" description="Helical" evidence="8">
    <location>
        <begin position="2430"/>
        <end position="2451"/>
    </location>
</feature>
<dbReference type="Pfam" id="PF02415">
    <property type="entry name" value="Chlam_PMP"/>
    <property type="match status" value="1"/>
</dbReference>
<feature type="transmembrane region" description="Helical" evidence="8">
    <location>
        <begin position="2371"/>
        <end position="2389"/>
    </location>
</feature>
<evidence type="ECO:0000313" key="9">
    <source>
        <dbReference type="EMBL" id="CAD8137799.1"/>
    </source>
</evidence>
<keyword evidence="8" id="KW-1133">Transmembrane helix</keyword>
<evidence type="ECO:0000313" key="10">
    <source>
        <dbReference type="Proteomes" id="UP000683925"/>
    </source>
</evidence>
<comment type="subcellular location">
    <subcellularLocation>
        <location evidence="1">Cell envelope</location>
    </subcellularLocation>
    <subcellularLocation>
        <location evidence="2">Cell outer membrane</location>
    </subcellularLocation>
    <subcellularLocation>
        <location evidence="3">Secreted</location>
    </subcellularLocation>
</comment>
<feature type="transmembrane region" description="Helical" evidence="8">
    <location>
        <begin position="2521"/>
        <end position="2544"/>
    </location>
</feature>
<dbReference type="CDD" id="cd00064">
    <property type="entry name" value="FU"/>
    <property type="match status" value="1"/>
</dbReference>
<keyword evidence="10" id="KW-1185">Reference proteome</keyword>
<sequence>MLDSVELDKQIQTYNFKADMNEYNIDTCFDYGLWSRYTPLSNINQLGLVGIFDSNCFHLHSALEYSNERLNFIFYDCVDYDTKTIQRNIQFISDDNKLYKYEISIDKQEYEFYWHYFTIIVWPQQKKMELILVQYPVILFQETISISFPFIDVNLILRFGGGLIVNDSKDQVLQLDTKQFSYLPGIMYLHPLGIQDEKFGLKFVYAAIDLFDYSYTSICFCSMNTNINLQDQDMSWLDHNLFASQQKNCDSFVLSTWIKIDKIFFADQDFLYQFIKISANFENTQLTNENLSPFQLFYKISSLQNQLIFTTYSFTFPSVSIDFIKESFLIKKEFDILNEINRWQYLLVYLKENEMSISLTFYQDSQQHNYKADVQVNQFHFIQFKLQYGNILQQTSNYLDIKIRDMKFLNCLDTDMPLRKCHYSCKDCDGPTNNDCLSCSEQSKRIYLPEYRSCICPYDLIDTQECKDYEDLHLQLQSNDDYEQKCQYGYFEVKDTCLKCPSIIKHNLITCLECIENSQTWSLDPYCFTNLYLDDTGSPVQYFEDISKTYYIYDDVDLNTCHSCQSEFMNDIDFIYNFYVSLNQKEVLLFCNQQTTTKCIYCNFINCNQCGISLTGIICLYCKGPGEKIDGLCILTRPGYKKDKICQSPYYVTSQKQCDLCPIDNCVYCFEYYNNDLSKSTLYNDFATFPINEFHKIGCALCNSGYRFDFTTEKCIYQQPSIQNCLRSFINMDSQEVCTLSQVEDFKIAPEIFNCQHHIPNCIQCLLTPLQVLICTLCDPGYQTDSMTGHCKICDIEHAVICMETNLGLENSWNQLIKSFILQFLSDKYYYPFSVSYDTITVALKCKNGFQTFTKSLSACLEYCDSSCLECVENQQQYSFVCGKCQRNYYQQPILVENKGKCQVCPPLCEICKPRSTIEIQTINSNYQITDSNAIYTYQCIKPVSNPNIRINPQLKVAQYCFQENCKYSLLYEILQTSNYDDIDTFIPISPKYFENQVNVEFCNRIGLQKLIIHHKHLIESDTPNLNQIQPDFLQNEFKNNIFTLQQVHLIYQGYDKSANNYLPLVLIQNFDKVEILRMNFIITNEFKLHLLNNNNFIDVKFIDIIITQKEQSGAKLAITSTGFKNFEFQNVSIQNYDVSDSIVFDMKLESKGEDVIINNFSIVNCTIFNSVIFNFANNTRKIIMENLILQSSQFVNSNFINFTLLLQDNVEIRIKNVQINHCNFNNFNFLYSFGSSKFDIQNLSFHYNTFQESTFFIIFSQIMLKDVFLMNNKFTNGSFLIADYQLAQFVYSSIENIIVGQNQLANFSFLILFSNCQTNNAWNLKNFVFFENIKSSIVQQFLFNISCQTSLQVSGLIIKNQISFPYFYLLDIQSILISNVTYTNDIQKEKIPSSLNCFHDNYGQYNPQLIQIYGLVNVEIRYVNISNQFSIDQSLILIQTNIFFQSGKIEKIEISDICFFGNILLKRSLGNFLSQITIYSEKQQEISLRNVIFKENSQNQYIDDPNLSSTTLLYINSQQSNVIITNISCFNNALTNSSSSFIFISAYSIQFNQVYVYGHNKQSYSIWTKYYDLVILSIEYQNKINLVIQQTFPIKTKGGVFSLIATKYTLFDGTFLDIYAESSSVLALKTQGQGQVSLQNVEFVSVQTTFSQIGNTDGCLSIQSQNSLLLLTLTNITFNSVQNVLSSSILTIYPSFNQNYIKLENIKVINCFSLMDQIMKVEFQHTTPKKNQVIIKNLMVEQNEPNFFSYLENLSPLTSLEVKKIANDNTLIQFTSCQISFTSITITGIYSSSLIKISDCPIIFLSNIFLHNIKLLNFFNLLYIGQISSITNTVIIFDIIIQTLDYYQVNNQSIAEQSNFAIKFQKQFCYQDSSWTDQVYTSNTLNVKSFLSDLQAVSLEVGSLFYYNSISHKNLLSISQIQIMNVECKQCLNGLIYFDLTDFLRIFIQEVFCYSNNILNSGCFVVKSQINQSNLLTIKQSEFILNKGQNGVAINAQNLRIVMNKCRFFNNSASNFGGAIYLLQNNEYFLFNQTLISNNKAKEAGGLYLQGNSSLNQSNFINSLLSLNKADLYSNNLQAIPVSLELSINQVQMYSIQNNISEKQLALKPYKMIEQGQIILAKQLKLPSNQKIINYKIYNTVQLKFVDYLTEFSLSLRNIFNEQLPNIINHTCEIHQQDFEQNQPTKLISSLSFNPNTNNFDLGSLSLSIDPYQQKGEINRILIFCQSQYQKLSLSYNFVVQPLKCQLGEFYVDFGCQLCEPNQGFYSVSYNTTKCSIFDPTKFVSITSNLINLKKGYWRPTFESDIIEYCFKNEQHCIGGWLVGNLICNIGYLGGLCEECDKYNIRGQGEYFKQNQQTICQICGEYSQTLAPFILTSTWAILSILLTLKSINNSNKLFQSLKLRQKFAKILFKLNQDHESIQIKLFLNYLWIFSAIFTFNINFAFSFGFINSTSNPSYFMANTLDCYLSQFSKYELIYIRILAMIILLGCQLLLIYIGFKIHAMITKCKLDSSIFSITIVYLYVSNYAALLTQFCSVLAKRTISKIDYIQGDLTLLYGSQSHYLWTFSFILPGLGLIGFFFPFAVFFFLYLKRGELDQIQFRKHLCYLFNEYNDNNYFWEWIKLWKKSIFIFIMIYFESDINLKASLLGLCLLSYQLLAMRNKPFIIESFNALDIQAGQICLISLFLAAVKYISEQKNNSVSAIILQLLIILLCIKLCYPFLSNITKVYIKKYKMTLIILFHKIFNFIKKNSAITLYLGNKINQQKQREQTLRRNFNKLHQYLMTISKNQTDFQKKSLLTLVTSQSQIKF</sequence>
<keyword evidence="6 8" id="KW-0472">Membrane</keyword>
<dbReference type="Proteomes" id="UP000683925">
    <property type="component" value="Unassembled WGS sequence"/>
</dbReference>
<evidence type="ECO:0000256" key="5">
    <source>
        <dbReference type="ARBA" id="ARBA00022729"/>
    </source>
</evidence>
<reference evidence="9" key="1">
    <citation type="submission" date="2021-01" db="EMBL/GenBank/DDBJ databases">
        <authorList>
            <consortium name="Genoscope - CEA"/>
            <person name="William W."/>
        </authorList>
    </citation>
    <scope>NUCLEOTIDE SEQUENCE</scope>
</reference>
<dbReference type="PANTHER" id="PTHR11319">
    <property type="entry name" value="G PROTEIN-COUPLED RECEPTOR-RELATED"/>
    <property type="match status" value="1"/>
</dbReference>
<keyword evidence="5" id="KW-0732">Signal</keyword>
<evidence type="ECO:0000256" key="2">
    <source>
        <dbReference type="ARBA" id="ARBA00004442"/>
    </source>
</evidence>
<protein>
    <recommendedName>
        <fullName evidence="11">Transmembrane protein</fullName>
    </recommendedName>
</protein>
<name>A0A8S1SEV1_PAROT</name>
<organism evidence="9 10">
    <name type="scientific">Paramecium octaurelia</name>
    <dbReference type="NCBI Taxonomy" id="43137"/>
    <lineage>
        <taxon>Eukaryota</taxon>
        <taxon>Sar</taxon>
        <taxon>Alveolata</taxon>
        <taxon>Ciliophora</taxon>
        <taxon>Intramacronucleata</taxon>
        <taxon>Oligohymenophorea</taxon>
        <taxon>Peniculida</taxon>
        <taxon>Parameciidae</taxon>
        <taxon>Paramecium</taxon>
    </lineage>
</organism>
<dbReference type="InterPro" id="IPR006212">
    <property type="entry name" value="Furin_repeat"/>
</dbReference>
<gene>
    <name evidence="9" type="ORF">POCTA_138.1.T0090028</name>
</gene>
<keyword evidence="7" id="KW-0998">Cell outer membrane</keyword>
<evidence type="ECO:0008006" key="11">
    <source>
        <dbReference type="Google" id="ProtNLM"/>
    </source>
</evidence>
<dbReference type="OMA" id="WSINNIK"/>